<evidence type="ECO:0000256" key="2">
    <source>
        <dbReference type="ARBA" id="ARBA00009008"/>
    </source>
</evidence>
<sequence>MKFTPLDVRHQEFPNRMGGYERSSVRAFLNDLADDLETQLQQHQLTLERVTLLEKELEAQRQNEDEIRRAVIAAERISHELRENAAREAELMVAQATTERDGLLRESESRRAELESGHQARLSALEAAFRGRFADLERDHHTLTLERERAQAERLAELERTFSERHADLNARLTAARQEYAQFLSGYRALVASFAELSARHAPPEDAVLTAPRLDQPRSAPAGVTPALADTAAHETTPAAQAALPAEPTAHVAAPLTGHALVTPVATPAAKAEPEERPLRLEAQQFL</sequence>
<dbReference type="GO" id="GO:0005737">
    <property type="term" value="C:cytoplasm"/>
    <property type="evidence" value="ECO:0007669"/>
    <property type="project" value="UniProtKB-SubCell"/>
</dbReference>
<evidence type="ECO:0000256" key="5">
    <source>
        <dbReference type="ARBA" id="ARBA00023054"/>
    </source>
</evidence>
<dbReference type="PANTHER" id="PTHR35794:SF2">
    <property type="entry name" value="CELL DIVISION PROTEIN DIVIVA"/>
    <property type="match status" value="1"/>
</dbReference>
<feature type="region of interest" description="Disordered" evidence="8">
    <location>
        <begin position="268"/>
        <end position="287"/>
    </location>
</feature>
<evidence type="ECO:0000256" key="7">
    <source>
        <dbReference type="SAM" id="Coils"/>
    </source>
</evidence>
<feature type="coiled-coil region" evidence="7">
    <location>
        <begin position="26"/>
        <end position="106"/>
    </location>
</feature>
<dbReference type="AlphaFoldDB" id="A0A6I4YEA2"/>
<comment type="subcellular location">
    <subcellularLocation>
        <location evidence="1">Cytoplasm</location>
    </subcellularLocation>
</comment>
<proteinExistence type="inferred from homology"/>
<evidence type="ECO:0000256" key="1">
    <source>
        <dbReference type="ARBA" id="ARBA00004496"/>
    </source>
</evidence>
<comment type="similarity">
    <text evidence="2">Belongs to the DivIVA family.</text>
</comment>
<accession>A0A6I4YEA2</accession>
<dbReference type="GO" id="GO:0051301">
    <property type="term" value="P:cell division"/>
    <property type="evidence" value="ECO:0007669"/>
    <property type="project" value="UniProtKB-KW"/>
</dbReference>
<evidence type="ECO:0000256" key="4">
    <source>
        <dbReference type="ARBA" id="ARBA00022618"/>
    </source>
</evidence>
<dbReference type="InterPro" id="IPR007793">
    <property type="entry name" value="DivIVA_fam"/>
</dbReference>
<keyword evidence="10" id="KW-1185">Reference proteome</keyword>
<keyword evidence="6" id="KW-0131">Cell cycle</keyword>
<dbReference type="PANTHER" id="PTHR35794">
    <property type="entry name" value="CELL DIVISION PROTEIN DIVIVA"/>
    <property type="match status" value="1"/>
</dbReference>
<evidence type="ECO:0000256" key="3">
    <source>
        <dbReference type="ARBA" id="ARBA00022490"/>
    </source>
</evidence>
<keyword evidence="4" id="KW-0132">Cell division</keyword>
<gene>
    <name evidence="9" type="ORF">GLX28_09500</name>
</gene>
<dbReference type="EMBL" id="WVHK01000029">
    <property type="protein sequence ID" value="MXV19872.1"/>
    <property type="molecule type" value="Genomic_DNA"/>
</dbReference>
<dbReference type="Proteomes" id="UP000430519">
    <property type="component" value="Unassembled WGS sequence"/>
</dbReference>
<evidence type="ECO:0000313" key="9">
    <source>
        <dbReference type="EMBL" id="MXV19872.1"/>
    </source>
</evidence>
<organism evidence="9 10">
    <name type="scientific">Deinococcus xianganensis</name>
    <dbReference type="NCBI Taxonomy" id="1507289"/>
    <lineage>
        <taxon>Bacteria</taxon>
        <taxon>Thermotogati</taxon>
        <taxon>Deinococcota</taxon>
        <taxon>Deinococci</taxon>
        <taxon>Deinococcales</taxon>
        <taxon>Deinococcaceae</taxon>
        <taxon>Deinococcus</taxon>
    </lineage>
</organism>
<name>A0A6I4YEA2_9DEIO</name>
<keyword evidence="3" id="KW-0963">Cytoplasm</keyword>
<dbReference type="Pfam" id="PF05103">
    <property type="entry name" value="DivIVA"/>
    <property type="match status" value="1"/>
</dbReference>
<dbReference type="RefSeq" id="WP_160978898.1">
    <property type="nucleotide sequence ID" value="NZ_WVHK01000029.1"/>
</dbReference>
<evidence type="ECO:0000313" key="10">
    <source>
        <dbReference type="Proteomes" id="UP000430519"/>
    </source>
</evidence>
<reference evidence="9 10" key="1">
    <citation type="submission" date="2019-11" db="EMBL/GenBank/DDBJ databases">
        <title>Genome sequence of Deinococcus xianganensis Y35, AI-2 producing algicidal bacterium, isolated from lake water.</title>
        <authorList>
            <person name="Li Y."/>
        </authorList>
    </citation>
    <scope>NUCLEOTIDE SEQUENCE [LARGE SCALE GENOMIC DNA]</scope>
    <source>
        <strain evidence="9 10">Y35</strain>
    </source>
</reference>
<dbReference type="Gene3D" id="6.10.250.660">
    <property type="match status" value="1"/>
</dbReference>
<evidence type="ECO:0000256" key="8">
    <source>
        <dbReference type="SAM" id="MobiDB-lite"/>
    </source>
</evidence>
<dbReference type="NCBIfam" id="TIGR03544">
    <property type="entry name" value="DivI1A_domain"/>
    <property type="match status" value="1"/>
</dbReference>
<comment type="caution">
    <text evidence="9">The sequence shown here is derived from an EMBL/GenBank/DDBJ whole genome shotgun (WGS) entry which is preliminary data.</text>
</comment>
<evidence type="ECO:0000256" key="6">
    <source>
        <dbReference type="ARBA" id="ARBA00023306"/>
    </source>
</evidence>
<dbReference type="InterPro" id="IPR019933">
    <property type="entry name" value="DivIVA_domain"/>
</dbReference>
<keyword evidence="5 7" id="KW-0175">Coiled coil</keyword>
<protein>
    <submittedName>
        <fullName evidence="9">DivIVA domain-containing protein</fullName>
    </submittedName>
</protein>